<evidence type="ECO:0000313" key="2">
    <source>
        <dbReference type="EMBL" id="KZZ91580.1"/>
    </source>
</evidence>
<feature type="region of interest" description="Disordered" evidence="1">
    <location>
        <begin position="275"/>
        <end position="304"/>
    </location>
</feature>
<sequence length="344" mass="36974">MERKSKFIEEFRAPPEQAIAILSEFWNDLTVLGRREASLPGPIVNGLLASQEAEEGNPNKRLSYQLPVNGFPAPPLDFSQMSLPERTDLPKRSMFSQILSKTGLRSLSGSSLSRRDSIDSKEKKSKKRNSSPSHPYANTSNNTFTATNSGSLTTPTSSAPGAPPVTPVVPAPPKNQVISGLKRGTSLKRKTQDILGLGHFRDNKRTPVEAPPPVPPLPANETSSSHTESGPNNNSVDEWGRPIANSPPKLQPRSAGHAKIIPDGKIVFYRRRPTLEKPLPSTPPAVSEAEVSADTNADANTDTNVDANANAVATGHVPTIREASHESSESEVVKTPSHEMVVDG</sequence>
<proteinExistence type="predicted"/>
<comment type="caution">
    <text evidence="2">The sequence shown here is derived from an EMBL/GenBank/DDBJ whole genome shotgun (WGS) entry which is preliminary data.</text>
</comment>
<dbReference type="VEuPathDB" id="FungiDB:AAP_03286"/>
<feature type="compositionally biased region" description="Low complexity" evidence="1">
    <location>
        <begin position="130"/>
        <end position="160"/>
    </location>
</feature>
<keyword evidence="3" id="KW-1185">Reference proteome</keyword>
<protein>
    <submittedName>
        <fullName evidence="2">Uncharacterized protein</fullName>
    </submittedName>
</protein>
<feature type="compositionally biased region" description="Low complexity" evidence="1">
    <location>
        <begin position="293"/>
        <end position="304"/>
    </location>
</feature>
<feature type="compositionally biased region" description="Polar residues" evidence="1">
    <location>
        <begin position="220"/>
        <end position="236"/>
    </location>
</feature>
<feature type="region of interest" description="Disordered" evidence="1">
    <location>
        <begin position="321"/>
        <end position="344"/>
    </location>
</feature>
<name>A0A166NQ00_9EURO</name>
<reference evidence="2 3" key="1">
    <citation type="journal article" date="2016" name="Genome Biol. Evol.">
        <title>Divergent and convergent evolution of fungal pathogenicity.</title>
        <authorList>
            <person name="Shang Y."/>
            <person name="Xiao G."/>
            <person name="Zheng P."/>
            <person name="Cen K."/>
            <person name="Zhan S."/>
            <person name="Wang C."/>
        </authorList>
    </citation>
    <scope>NUCLEOTIDE SEQUENCE [LARGE SCALE GENOMIC DNA]</scope>
    <source>
        <strain evidence="2 3">ARSEF 7405</strain>
    </source>
</reference>
<gene>
    <name evidence="2" type="ORF">AAP_03286</name>
</gene>
<dbReference type="AlphaFoldDB" id="A0A166NQ00"/>
<dbReference type="EMBL" id="AZGZ01000013">
    <property type="protein sequence ID" value="KZZ91580.1"/>
    <property type="molecule type" value="Genomic_DNA"/>
</dbReference>
<evidence type="ECO:0000256" key="1">
    <source>
        <dbReference type="SAM" id="MobiDB-lite"/>
    </source>
</evidence>
<dbReference type="Proteomes" id="UP000242877">
    <property type="component" value="Unassembled WGS sequence"/>
</dbReference>
<organism evidence="2 3">
    <name type="scientific">Ascosphaera apis ARSEF 7405</name>
    <dbReference type="NCBI Taxonomy" id="392613"/>
    <lineage>
        <taxon>Eukaryota</taxon>
        <taxon>Fungi</taxon>
        <taxon>Dikarya</taxon>
        <taxon>Ascomycota</taxon>
        <taxon>Pezizomycotina</taxon>
        <taxon>Eurotiomycetes</taxon>
        <taxon>Eurotiomycetidae</taxon>
        <taxon>Onygenales</taxon>
        <taxon>Ascosphaeraceae</taxon>
        <taxon>Ascosphaera</taxon>
    </lineage>
</organism>
<accession>A0A166NQ00</accession>
<evidence type="ECO:0000313" key="3">
    <source>
        <dbReference type="Proteomes" id="UP000242877"/>
    </source>
</evidence>
<feature type="compositionally biased region" description="Pro residues" evidence="1">
    <location>
        <begin position="209"/>
        <end position="218"/>
    </location>
</feature>
<feature type="compositionally biased region" description="Pro residues" evidence="1">
    <location>
        <begin position="161"/>
        <end position="173"/>
    </location>
</feature>
<dbReference type="OrthoDB" id="10622777at2759"/>
<feature type="region of interest" description="Disordered" evidence="1">
    <location>
        <begin position="106"/>
        <end position="263"/>
    </location>
</feature>
<feature type="compositionally biased region" description="Basic and acidic residues" evidence="1">
    <location>
        <begin position="322"/>
        <end position="344"/>
    </location>
</feature>
<feature type="compositionally biased region" description="Basic and acidic residues" evidence="1">
    <location>
        <begin position="113"/>
        <end position="122"/>
    </location>
</feature>